<evidence type="ECO:0000313" key="1">
    <source>
        <dbReference type="EMBL" id="SCQ21635.1"/>
    </source>
</evidence>
<sequence>MAGPFSKWQYPKVLFSFLTHIKSCLYLYQDKSNNTCECKIVSFFCSHNHIMCKDTASFLTCKKKMLFFCSDIKIEKRPTYVFDRLTNGC</sequence>
<organism evidence="1 2">
    <name type="scientific">Tannerella forsythia</name>
    <name type="common">Bacteroides forsythus</name>
    <dbReference type="NCBI Taxonomy" id="28112"/>
    <lineage>
        <taxon>Bacteria</taxon>
        <taxon>Pseudomonadati</taxon>
        <taxon>Bacteroidota</taxon>
        <taxon>Bacteroidia</taxon>
        <taxon>Bacteroidales</taxon>
        <taxon>Tannerellaceae</taxon>
        <taxon>Tannerella</taxon>
    </lineage>
</organism>
<accession>A0A1D3UNJ1</accession>
<protein>
    <submittedName>
        <fullName evidence="1">Uncharacterized protein</fullName>
    </submittedName>
</protein>
<name>A0A1D3UNJ1_TANFO</name>
<dbReference type="Proteomes" id="UP000182057">
    <property type="component" value="Unassembled WGS sequence"/>
</dbReference>
<reference evidence="1 2" key="1">
    <citation type="submission" date="2016-09" db="EMBL/GenBank/DDBJ databases">
        <authorList>
            <person name="Capua I."/>
            <person name="De Benedictis P."/>
            <person name="Joannis T."/>
            <person name="Lombin L.H."/>
            <person name="Cattoli G."/>
        </authorList>
    </citation>
    <scope>NUCLEOTIDE SEQUENCE [LARGE SCALE GENOMIC DNA]</scope>
    <source>
        <strain evidence="1 2">UB20</strain>
    </source>
</reference>
<evidence type="ECO:0000313" key="2">
    <source>
        <dbReference type="Proteomes" id="UP000182057"/>
    </source>
</evidence>
<dbReference type="AlphaFoldDB" id="A0A1D3UNJ1"/>
<dbReference type="EMBL" id="FMMM01000054">
    <property type="protein sequence ID" value="SCQ21635.1"/>
    <property type="molecule type" value="Genomic_DNA"/>
</dbReference>
<proteinExistence type="predicted"/>
<gene>
    <name evidence="1" type="ORF">TFUB20_01444</name>
</gene>